<accession>A0A1X7AI48</accession>
<proteinExistence type="predicted"/>
<dbReference type="SUPFAM" id="SSF57997">
    <property type="entry name" value="Tropomyosin"/>
    <property type="match status" value="1"/>
</dbReference>
<evidence type="ECO:0000256" key="1">
    <source>
        <dbReference type="SAM" id="Coils"/>
    </source>
</evidence>
<keyword evidence="3" id="KW-1185">Reference proteome</keyword>
<dbReference type="EMBL" id="FWPT01000003">
    <property type="protein sequence ID" value="SMA44156.1"/>
    <property type="molecule type" value="Genomic_DNA"/>
</dbReference>
<evidence type="ECO:0008006" key="4">
    <source>
        <dbReference type="Google" id="ProtNLM"/>
    </source>
</evidence>
<dbReference type="AlphaFoldDB" id="A0A1X7AI48"/>
<organism evidence="2 3">
    <name type="scientific">Parendozoicomonas haliclonae</name>
    <dbReference type="NCBI Taxonomy" id="1960125"/>
    <lineage>
        <taxon>Bacteria</taxon>
        <taxon>Pseudomonadati</taxon>
        <taxon>Pseudomonadota</taxon>
        <taxon>Gammaproteobacteria</taxon>
        <taxon>Oceanospirillales</taxon>
        <taxon>Endozoicomonadaceae</taxon>
        <taxon>Parendozoicomonas</taxon>
    </lineage>
</organism>
<dbReference type="RefSeq" id="WP_087108873.1">
    <property type="nucleotide sequence ID" value="NZ_CBCSCN010000008.1"/>
</dbReference>
<dbReference type="Proteomes" id="UP000196573">
    <property type="component" value="Unassembled WGS sequence"/>
</dbReference>
<evidence type="ECO:0000313" key="3">
    <source>
        <dbReference type="Proteomes" id="UP000196573"/>
    </source>
</evidence>
<name>A0A1X7AI48_9GAMM</name>
<gene>
    <name evidence="2" type="ORF">EHSB41UT_01745</name>
</gene>
<evidence type="ECO:0000313" key="2">
    <source>
        <dbReference type="EMBL" id="SMA44156.1"/>
    </source>
</evidence>
<dbReference type="OrthoDB" id="5078127at2"/>
<protein>
    <recommendedName>
        <fullName evidence="4">t-SNARE coiled-coil homology domain-containing protein</fullName>
    </recommendedName>
</protein>
<dbReference type="Gene3D" id="3.90.20.10">
    <property type="match status" value="2"/>
</dbReference>
<reference evidence="2 3" key="1">
    <citation type="submission" date="2017-03" db="EMBL/GenBank/DDBJ databases">
        <authorList>
            <person name="Afonso C.L."/>
            <person name="Miller P.J."/>
            <person name="Scott M.A."/>
            <person name="Spackman E."/>
            <person name="Goraichik I."/>
            <person name="Dimitrov K.M."/>
            <person name="Suarez D.L."/>
            <person name="Swayne D.E."/>
        </authorList>
    </citation>
    <scope>NUCLEOTIDE SEQUENCE [LARGE SCALE GENOMIC DNA]</scope>
    <source>
        <strain evidence="2">SB41UT1</strain>
    </source>
</reference>
<feature type="coiled-coil region" evidence="1">
    <location>
        <begin position="51"/>
        <end position="92"/>
    </location>
</feature>
<keyword evidence="1" id="KW-0175">Coiled coil</keyword>
<sequence>MSSKITPIDPERDALASTVTDLVRIVGRLDKKVDDYQCENRARFDQMDKRLDGMDNRFDQMNQRLDKMDDRFDQIDKRLDKMDDRFDRLEKNTNERFDQLELLIRQALPKQ</sequence>